<proteinExistence type="predicted"/>
<feature type="compositionally biased region" description="Low complexity" evidence="1">
    <location>
        <begin position="345"/>
        <end position="365"/>
    </location>
</feature>
<comment type="caution">
    <text evidence="3">The sequence shown here is derived from an EMBL/GenBank/DDBJ whole genome shotgun (WGS) entry which is preliminary data.</text>
</comment>
<sequence>MPAAPAGGPITFRGAPPRPSAGGSAVVLPPPGPPAHGGAAPRLVPPSVPVDAFSHATAQSCVQRPSLPLKARPAAGAFIPAGRSRMWFLMLAGMLLMLLVVMTPLWDAARLLGDPTFVFFLGHGLPLWTVACCLAALAAYAAVVLAALRPGPLQERCTEQALLAVFAAILGLLGLSFLVLAAPLASQANVTHSQIFLGCQHGVDTQAKVLFEYASSMQALRATPACSSRASVEGCEGYREYSPYSGVLKAMEQTYRCAGYCQPLLGAPALLSAGLAAEAPATANESAAAPAQAPAAAEVELEQFRGRDRARLEDAGPSRLQGRLAAALLRHFAGRRPADARHPHAAQGALAAEQDADGQQQEAGQPAAGAALALLQKAVVHREVREVGVHKRAREELLGKGAAGVHQPTLFSLDNHQASCDGMASRALVSKATDASNVLFTEGLALLFAAALVAMLKVGTTFTEFVDSTGMRSFLETPMKALDQKPAV</sequence>
<feature type="transmembrane region" description="Helical" evidence="2">
    <location>
        <begin position="87"/>
        <end position="106"/>
    </location>
</feature>
<feature type="transmembrane region" description="Helical" evidence="2">
    <location>
        <begin position="160"/>
        <end position="185"/>
    </location>
</feature>
<evidence type="ECO:0000256" key="1">
    <source>
        <dbReference type="SAM" id="MobiDB-lite"/>
    </source>
</evidence>
<keyword evidence="4" id="KW-1185">Reference proteome</keyword>
<gene>
    <name evidence="3" type="ORF">PCOR1329_LOCUS3784</name>
</gene>
<protein>
    <submittedName>
        <fullName evidence="3">Uncharacterized protein</fullName>
    </submittedName>
</protein>
<dbReference type="Proteomes" id="UP001189429">
    <property type="component" value="Unassembled WGS sequence"/>
</dbReference>
<feature type="transmembrane region" description="Helical" evidence="2">
    <location>
        <begin position="126"/>
        <end position="148"/>
    </location>
</feature>
<feature type="region of interest" description="Disordered" evidence="1">
    <location>
        <begin position="337"/>
        <end position="365"/>
    </location>
</feature>
<dbReference type="EMBL" id="CAUYUJ010000980">
    <property type="protein sequence ID" value="CAK0793496.1"/>
    <property type="molecule type" value="Genomic_DNA"/>
</dbReference>
<keyword evidence="2" id="KW-1133">Transmembrane helix</keyword>
<keyword evidence="2" id="KW-0472">Membrane</keyword>
<name>A0ABN9PKF5_9DINO</name>
<keyword evidence="2" id="KW-0812">Transmembrane</keyword>
<evidence type="ECO:0000313" key="3">
    <source>
        <dbReference type="EMBL" id="CAK0793496.1"/>
    </source>
</evidence>
<feature type="region of interest" description="Disordered" evidence="1">
    <location>
        <begin position="1"/>
        <end position="41"/>
    </location>
</feature>
<evidence type="ECO:0000256" key="2">
    <source>
        <dbReference type="SAM" id="Phobius"/>
    </source>
</evidence>
<accession>A0ABN9PKF5</accession>
<evidence type="ECO:0000313" key="4">
    <source>
        <dbReference type="Proteomes" id="UP001189429"/>
    </source>
</evidence>
<reference evidence="3" key="1">
    <citation type="submission" date="2023-10" db="EMBL/GenBank/DDBJ databases">
        <authorList>
            <person name="Chen Y."/>
            <person name="Shah S."/>
            <person name="Dougan E. K."/>
            <person name="Thang M."/>
            <person name="Chan C."/>
        </authorList>
    </citation>
    <scope>NUCLEOTIDE SEQUENCE [LARGE SCALE GENOMIC DNA]</scope>
</reference>
<organism evidence="3 4">
    <name type="scientific">Prorocentrum cordatum</name>
    <dbReference type="NCBI Taxonomy" id="2364126"/>
    <lineage>
        <taxon>Eukaryota</taxon>
        <taxon>Sar</taxon>
        <taxon>Alveolata</taxon>
        <taxon>Dinophyceae</taxon>
        <taxon>Prorocentrales</taxon>
        <taxon>Prorocentraceae</taxon>
        <taxon>Prorocentrum</taxon>
    </lineage>
</organism>